<dbReference type="RefSeq" id="XP_016458462.1">
    <property type="nucleotide sequence ID" value="XM_016602976.1"/>
</dbReference>
<keyword evidence="5 7" id="KW-0472">Membrane</keyword>
<reference evidence="8" key="1">
    <citation type="submission" date="2025-08" db="UniProtKB">
        <authorList>
            <consortium name="RefSeq"/>
        </authorList>
    </citation>
    <scope>IDENTIFICATION</scope>
</reference>
<evidence type="ECO:0000256" key="6">
    <source>
        <dbReference type="ARBA" id="ARBA00044504"/>
    </source>
</evidence>
<name>A0A1S3Z2T1_TOBAC</name>
<keyword evidence="3 7" id="KW-0812">Transmembrane</keyword>
<comment type="similarity">
    <text evidence="6">Belongs to the major facilitator superfamily. Phosphate:H(+) symporter (TC 2.A.1.9) family.</text>
</comment>
<comment type="subcellular location">
    <subcellularLocation>
        <location evidence="1">Membrane</location>
        <topology evidence="1">Multi-pass membrane protein</topology>
    </subcellularLocation>
</comment>
<evidence type="ECO:0000313" key="8">
    <source>
        <dbReference type="RefSeq" id="XP_016458462.1"/>
    </source>
</evidence>
<accession>A0A1S3Z2T1</accession>
<dbReference type="GO" id="GO:0022857">
    <property type="term" value="F:transmembrane transporter activity"/>
    <property type="evidence" value="ECO:0007669"/>
    <property type="project" value="InterPro"/>
</dbReference>
<keyword evidence="4 7" id="KW-1133">Transmembrane helix</keyword>
<dbReference type="AlphaFoldDB" id="A0A1S3Z2T1"/>
<feature type="transmembrane region" description="Helical" evidence="7">
    <location>
        <begin position="149"/>
        <end position="169"/>
    </location>
</feature>
<dbReference type="InterPro" id="IPR000109">
    <property type="entry name" value="POT_fam"/>
</dbReference>
<gene>
    <name evidence="8" type="primary">LOC107782134</name>
</gene>
<evidence type="ECO:0000256" key="4">
    <source>
        <dbReference type="ARBA" id="ARBA00022989"/>
    </source>
</evidence>
<dbReference type="PaxDb" id="4097-A0A1S3Z2T1"/>
<protein>
    <submittedName>
        <fullName evidence="8">Protein NRT1/ PTR FAMILY 5.6-like isoform X1</fullName>
    </submittedName>
</protein>
<dbReference type="Pfam" id="PF00854">
    <property type="entry name" value="PTR2"/>
    <property type="match status" value="1"/>
</dbReference>
<dbReference type="Gene3D" id="1.20.1250.20">
    <property type="entry name" value="MFS general substrate transporter like domains"/>
    <property type="match status" value="1"/>
</dbReference>
<evidence type="ECO:0000256" key="1">
    <source>
        <dbReference type="ARBA" id="ARBA00004141"/>
    </source>
</evidence>
<sequence length="228" mass="25908">MVAGFSLFFLGIPFYERKKPSPSPILDCFKVVKAALSKIHLDYPVSPSQLFRNNTSDTEILPNIALLRWLDKAAILEPSPLVSIEQAENAGRLVEVAKVKDVKRLMSMFPLWSTFFVYSLVGATANTFFYEQANVMDDHLGKKSHVPLVIFVIIKTFTSFVVSHICELLKSAVGSTRRPPLCRTTFGMLCSFLCCLVAWRVEKYRHDDMEIRVDEDNVEFNVNEMSVF</sequence>
<dbReference type="InterPro" id="IPR036259">
    <property type="entry name" value="MFS_trans_sf"/>
</dbReference>
<dbReference type="OrthoDB" id="975446at2759"/>
<evidence type="ECO:0000256" key="2">
    <source>
        <dbReference type="ARBA" id="ARBA00005982"/>
    </source>
</evidence>
<evidence type="ECO:0000256" key="3">
    <source>
        <dbReference type="ARBA" id="ARBA00022692"/>
    </source>
</evidence>
<dbReference type="KEGG" id="nta:107782134"/>
<comment type="similarity">
    <text evidence="2">Belongs to the major facilitator superfamily. Proton-dependent oligopeptide transporter (POT/PTR) (TC 2.A.17) family.</text>
</comment>
<proteinExistence type="inferred from homology"/>
<dbReference type="GO" id="GO:0016020">
    <property type="term" value="C:membrane"/>
    <property type="evidence" value="ECO:0007669"/>
    <property type="project" value="UniProtKB-SubCell"/>
</dbReference>
<dbReference type="OMA" id="CTANHTV"/>
<dbReference type="PANTHER" id="PTHR11654">
    <property type="entry name" value="OLIGOPEPTIDE TRANSPORTER-RELATED"/>
    <property type="match status" value="1"/>
</dbReference>
<feature type="transmembrane region" description="Helical" evidence="7">
    <location>
        <begin position="109"/>
        <end position="129"/>
    </location>
</feature>
<organism evidence="8">
    <name type="scientific">Nicotiana tabacum</name>
    <name type="common">Common tobacco</name>
    <dbReference type="NCBI Taxonomy" id="4097"/>
    <lineage>
        <taxon>Eukaryota</taxon>
        <taxon>Viridiplantae</taxon>
        <taxon>Streptophyta</taxon>
        <taxon>Embryophyta</taxon>
        <taxon>Tracheophyta</taxon>
        <taxon>Spermatophyta</taxon>
        <taxon>Magnoliopsida</taxon>
        <taxon>eudicotyledons</taxon>
        <taxon>Gunneridae</taxon>
        <taxon>Pentapetalae</taxon>
        <taxon>asterids</taxon>
        <taxon>lamiids</taxon>
        <taxon>Solanales</taxon>
        <taxon>Solanaceae</taxon>
        <taxon>Nicotianoideae</taxon>
        <taxon>Nicotianeae</taxon>
        <taxon>Nicotiana</taxon>
    </lineage>
</organism>
<evidence type="ECO:0000256" key="5">
    <source>
        <dbReference type="ARBA" id="ARBA00023136"/>
    </source>
</evidence>
<feature type="transmembrane region" description="Helical" evidence="7">
    <location>
        <begin position="181"/>
        <end position="199"/>
    </location>
</feature>
<evidence type="ECO:0000256" key="7">
    <source>
        <dbReference type="SAM" id="Phobius"/>
    </source>
</evidence>